<gene>
    <name evidence="1" type="ORF">SAMN04487751_1479</name>
</gene>
<dbReference type="RefSeq" id="WP_028495950.1">
    <property type="nucleotide sequence ID" value="NZ_FOQZ01000001.1"/>
</dbReference>
<accession>A0A7Z7D0I7</accession>
<proteinExistence type="predicted"/>
<evidence type="ECO:0000313" key="1">
    <source>
        <dbReference type="EMBL" id="SFI37574.1"/>
    </source>
</evidence>
<organism evidence="1 2">
    <name type="scientific">Microbacterium saccharophilum</name>
    <dbReference type="NCBI Taxonomy" id="1213358"/>
    <lineage>
        <taxon>Bacteria</taxon>
        <taxon>Bacillati</taxon>
        <taxon>Actinomycetota</taxon>
        <taxon>Actinomycetes</taxon>
        <taxon>Micrococcales</taxon>
        <taxon>Microbacteriaceae</taxon>
        <taxon>Microbacterium</taxon>
    </lineage>
</organism>
<dbReference type="Proteomes" id="UP000198702">
    <property type="component" value="Unassembled WGS sequence"/>
</dbReference>
<reference evidence="1 2" key="1">
    <citation type="submission" date="2016-10" db="EMBL/GenBank/DDBJ databases">
        <authorList>
            <person name="Varghese N."/>
            <person name="Submissions S."/>
        </authorList>
    </citation>
    <scope>NUCLEOTIDE SEQUENCE [LARGE SCALE GENOMIC DNA]</scope>
    <source>
        <strain evidence="1 2">UNC380MFSha3.1</strain>
    </source>
</reference>
<comment type="caution">
    <text evidence="1">The sequence shown here is derived from an EMBL/GenBank/DDBJ whole genome shotgun (WGS) entry which is preliminary data.</text>
</comment>
<sequence length="75" mass="8078">MEIIEWWAKLDSDTKAWLIAHNGEAVSPEVVSRIASAGGSVTSNAWWVGESGPDGFFLSDEAVDWIETAANDEPG</sequence>
<dbReference type="EMBL" id="FOQZ01000001">
    <property type="protein sequence ID" value="SFI37574.1"/>
    <property type="molecule type" value="Genomic_DNA"/>
</dbReference>
<name>A0A7Z7D0I7_9MICO</name>
<dbReference type="AlphaFoldDB" id="A0A7Z7D0I7"/>
<evidence type="ECO:0000313" key="2">
    <source>
        <dbReference type="Proteomes" id="UP000198702"/>
    </source>
</evidence>
<protein>
    <submittedName>
        <fullName evidence="1">Uncharacterized protein</fullName>
    </submittedName>
</protein>